<evidence type="ECO:0000256" key="7">
    <source>
        <dbReference type="ARBA" id="ARBA00022884"/>
    </source>
</evidence>
<dbReference type="InterPro" id="IPR004659">
    <property type="entry name" value="RNase_E/G"/>
</dbReference>
<protein>
    <submittedName>
        <fullName evidence="11">Ribonuclease G</fullName>
        <ecNumber evidence="11">3.1.26.-</ecNumber>
    </submittedName>
</protein>
<evidence type="ECO:0000256" key="6">
    <source>
        <dbReference type="ARBA" id="ARBA00022842"/>
    </source>
</evidence>
<evidence type="ECO:0000256" key="5">
    <source>
        <dbReference type="ARBA" id="ARBA00022801"/>
    </source>
</evidence>
<proteinExistence type="predicted"/>
<keyword evidence="6" id="KW-0460">Magnesium</keyword>
<dbReference type="GO" id="GO:0003723">
    <property type="term" value="F:RNA binding"/>
    <property type="evidence" value="ECO:0007669"/>
    <property type="project" value="UniProtKB-KW"/>
</dbReference>
<evidence type="ECO:0000313" key="10">
    <source>
        <dbReference type="EMBL" id="SQC14536.1"/>
    </source>
</evidence>
<evidence type="ECO:0000256" key="4">
    <source>
        <dbReference type="ARBA" id="ARBA00022723"/>
    </source>
</evidence>
<comment type="cofactor">
    <cofactor evidence="1">
        <name>Mg(2+)</name>
        <dbReference type="ChEBI" id="CHEBI:18420"/>
    </cofactor>
</comment>
<dbReference type="EMBL" id="UAWN01000012">
    <property type="protein sequence ID" value="SQC14536.1"/>
    <property type="molecule type" value="Genomic_DNA"/>
</dbReference>
<dbReference type="GO" id="GO:0004540">
    <property type="term" value="F:RNA nuclease activity"/>
    <property type="evidence" value="ECO:0007669"/>
    <property type="project" value="InterPro"/>
</dbReference>
<organism evidence="11 14">
    <name type="scientific">Klebsiella pneumoniae</name>
    <dbReference type="NCBI Taxonomy" id="573"/>
    <lineage>
        <taxon>Bacteria</taxon>
        <taxon>Pseudomonadati</taxon>
        <taxon>Pseudomonadota</taxon>
        <taxon>Gammaproteobacteria</taxon>
        <taxon>Enterobacterales</taxon>
        <taxon>Enterobacteriaceae</taxon>
        <taxon>Klebsiella/Raoultella group</taxon>
        <taxon>Klebsiella</taxon>
        <taxon>Klebsiella pneumoniae complex</taxon>
    </lineage>
</organism>
<reference evidence="13 14" key="1">
    <citation type="submission" date="2018-06" db="EMBL/GenBank/DDBJ databases">
        <authorList>
            <consortium name="Pathogen Informatics"/>
            <person name="Doyle S."/>
        </authorList>
    </citation>
    <scope>NUCLEOTIDE SEQUENCE [LARGE SCALE GENOMIC DNA]</scope>
    <source>
        <strain evidence="11 14">NCTC13465</strain>
        <strain evidence="12 15">NCTC8849</strain>
        <strain evidence="10 13">NCTC9128</strain>
    </source>
</reference>
<dbReference type="Proteomes" id="UP000251088">
    <property type="component" value="Unassembled WGS sequence"/>
</dbReference>
<dbReference type="Proteomes" id="UP000254799">
    <property type="component" value="Unassembled WGS sequence"/>
</dbReference>
<dbReference type="Pfam" id="PF10150">
    <property type="entry name" value="RNase_E_G"/>
    <property type="match status" value="1"/>
</dbReference>
<keyword evidence="4" id="KW-0479">Metal-binding</keyword>
<feature type="domain" description="RNase E/G thioredoxin-like" evidence="9">
    <location>
        <begin position="106"/>
        <end position="187"/>
    </location>
</feature>
<dbReference type="EMBL" id="UAWQ01000018">
    <property type="protein sequence ID" value="SQC44830.1"/>
    <property type="molecule type" value="Genomic_DNA"/>
</dbReference>
<dbReference type="InterPro" id="IPR048583">
    <property type="entry name" value="RNase_E_G_thioredoxin-like"/>
</dbReference>
<dbReference type="GO" id="GO:0005737">
    <property type="term" value="C:cytoplasm"/>
    <property type="evidence" value="ECO:0007669"/>
    <property type="project" value="TreeGrafter"/>
</dbReference>
<dbReference type="EMBL" id="UGLC01000002">
    <property type="protein sequence ID" value="STT56974.1"/>
    <property type="molecule type" value="Genomic_DNA"/>
</dbReference>
<evidence type="ECO:0000256" key="1">
    <source>
        <dbReference type="ARBA" id="ARBA00001946"/>
    </source>
</evidence>
<dbReference type="FunFam" id="3.40.1260.20:FF:000001">
    <property type="entry name" value="Ribonuclease G Rng"/>
    <property type="match status" value="1"/>
</dbReference>
<evidence type="ECO:0000256" key="3">
    <source>
        <dbReference type="ARBA" id="ARBA00022722"/>
    </source>
</evidence>
<evidence type="ECO:0000313" key="11">
    <source>
        <dbReference type="EMBL" id="SQC44830.1"/>
    </source>
</evidence>
<name>A0A2X1SAI0_KLEPN</name>
<dbReference type="Pfam" id="PF20833">
    <property type="entry name" value="RNase_E_G_Thio"/>
    <property type="match status" value="1"/>
</dbReference>
<evidence type="ECO:0000313" key="15">
    <source>
        <dbReference type="Proteomes" id="UP000254799"/>
    </source>
</evidence>
<dbReference type="GO" id="GO:0006364">
    <property type="term" value="P:rRNA processing"/>
    <property type="evidence" value="ECO:0007669"/>
    <property type="project" value="TreeGrafter"/>
</dbReference>
<keyword evidence="7" id="KW-0694">RNA-binding</keyword>
<dbReference type="GO" id="GO:0046872">
    <property type="term" value="F:metal ion binding"/>
    <property type="evidence" value="ECO:0007669"/>
    <property type="project" value="UniProtKB-KW"/>
</dbReference>
<evidence type="ECO:0000256" key="2">
    <source>
        <dbReference type="ARBA" id="ARBA00022490"/>
    </source>
</evidence>
<dbReference type="PANTHER" id="PTHR30001">
    <property type="entry name" value="RIBONUCLEASE"/>
    <property type="match status" value="1"/>
</dbReference>
<sequence>MTTIDINTGAFVGHRNLDDTIFNTNIEATQAIARQLRLRNLGGIIIIDFIDMNNEDHRRRVLHSLEQALSKDRVKTSINGFSQLGLVEMTRKRTRESVEHVLCNECPTCHGRGTVKSVETVCYEIMREIVRVHHAYDSDRFLVYASPAVAETLKGEESHALAEVEIFVGKQVKVQIEPLYNQEQFDVVMM</sequence>
<dbReference type="Gene3D" id="3.40.1260.20">
    <property type="entry name" value="Ribonuclease E, catalytic domain"/>
    <property type="match status" value="1"/>
</dbReference>
<dbReference type="AlphaFoldDB" id="A0A2X1SAI0"/>
<keyword evidence="3" id="KW-0540">Nuclease</keyword>
<dbReference type="PANTHER" id="PTHR30001:SF0">
    <property type="entry name" value="RIBONUCLEASE G"/>
    <property type="match status" value="1"/>
</dbReference>
<dbReference type="InterPro" id="IPR019307">
    <property type="entry name" value="RNA-bd_AU-1/RNase_E/G"/>
</dbReference>
<evidence type="ECO:0000313" key="13">
    <source>
        <dbReference type="Proteomes" id="UP000251088"/>
    </source>
</evidence>
<accession>A0A2X1SAI0</accession>
<evidence type="ECO:0000313" key="14">
    <source>
        <dbReference type="Proteomes" id="UP000251721"/>
    </source>
</evidence>
<dbReference type="Proteomes" id="UP000251721">
    <property type="component" value="Unassembled WGS sequence"/>
</dbReference>
<evidence type="ECO:0000259" key="8">
    <source>
        <dbReference type="Pfam" id="PF10150"/>
    </source>
</evidence>
<dbReference type="EC" id="3.1.26.-" evidence="11"/>
<feature type="domain" description="RNA-binding protein AU-1/Ribonuclease E/G" evidence="8">
    <location>
        <begin position="1"/>
        <end position="94"/>
    </location>
</feature>
<dbReference type="GO" id="GO:0016787">
    <property type="term" value="F:hydrolase activity"/>
    <property type="evidence" value="ECO:0007669"/>
    <property type="project" value="UniProtKB-KW"/>
</dbReference>
<gene>
    <name evidence="11" type="primary">rng_5</name>
    <name evidence="12" type="synonym">rng_1</name>
    <name evidence="10" type="synonym">rng_2</name>
    <name evidence="11" type="ORF">NCTC13465_03367</name>
    <name evidence="12" type="ORF">NCTC8849_05646</name>
    <name evidence="10" type="ORF">NCTC9128_02626</name>
</gene>
<evidence type="ECO:0000259" key="9">
    <source>
        <dbReference type="Pfam" id="PF20833"/>
    </source>
</evidence>
<evidence type="ECO:0000313" key="12">
    <source>
        <dbReference type="EMBL" id="STT56974.1"/>
    </source>
</evidence>
<keyword evidence="2" id="KW-0963">Cytoplasm</keyword>
<keyword evidence="5 11" id="KW-0378">Hydrolase</keyword>